<protein>
    <submittedName>
        <fullName evidence="3">Sporulation protein</fullName>
    </submittedName>
</protein>
<reference evidence="2 4" key="1">
    <citation type="submission" date="2007-08" db="EMBL/GenBank/DDBJ databases">
        <title>Draft genome sequence of Clostridium leptum (DSM 753).</title>
        <authorList>
            <person name="Sudarsanam P."/>
            <person name="Ley R."/>
            <person name="Guruge J."/>
            <person name="Turnbaugh P.J."/>
            <person name="Mahowald M."/>
            <person name="Liep D."/>
            <person name="Gordon J."/>
        </authorList>
    </citation>
    <scope>NUCLEOTIDE SEQUENCE [LARGE SCALE GENOMIC DNA]</scope>
    <source>
        <strain evidence="2 4">DSM 753</strain>
    </source>
</reference>
<dbReference type="Pfam" id="PF12685">
    <property type="entry name" value="SpoIIIAH"/>
    <property type="match status" value="1"/>
</dbReference>
<gene>
    <name evidence="3" type="ORF">CH238_01765</name>
    <name evidence="2" type="ORF">CLOLEP_03168</name>
</gene>
<dbReference type="Proteomes" id="UP000220611">
    <property type="component" value="Unassembled WGS sequence"/>
</dbReference>
<dbReference type="Gene3D" id="1.10.287.4300">
    <property type="entry name" value="Stage III sporulation protein AH-like"/>
    <property type="match status" value="1"/>
</dbReference>
<name>A7VX45_9FIRM</name>
<dbReference type="eggNOG" id="ENOG5032YS3">
    <property type="taxonomic scope" value="Bacteria"/>
</dbReference>
<evidence type="ECO:0000256" key="1">
    <source>
        <dbReference type="SAM" id="MobiDB-lite"/>
    </source>
</evidence>
<dbReference type="AlphaFoldDB" id="A7VX45"/>
<evidence type="ECO:0000313" key="2">
    <source>
        <dbReference type="EMBL" id="EDO60342.1"/>
    </source>
</evidence>
<feature type="compositionally biased region" description="Low complexity" evidence="1">
    <location>
        <begin position="55"/>
        <end position="84"/>
    </location>
</feature>
<dbReference type="EMBL" id="NOXF01000001">
    <property type="protein sequence ID" value="PEQ25744.1"/>
    <property type="molecule type" value="Genomic_DNA"/>
</dbReference>
<keyword evidence="5" id="KW-1185">Reference proteome</keyword>
<dbReference type="OrthoDB" id="1680784at2"/>
<reference evidence="2 4" key="2">
    <citation type="submission" date="2007-08" db="EMBL/GenBank/DDBJ databases">
        <authorList>
            <person name="Fulton L."/>
            <person name="Clifton S."/>
            <person name="Fulton B."/>
            <person name="Xu J."/>
            <person name="Minx P."/>
            <person name="Pepin K.H."/>
            <person name="Johnson M."/>
            <person name="Thiruvilangam P."/>
            <person name="Bhonagiri V."/>
            <person name="Nash W.E."/>
            <person name="Wang C."/>
            <person name="Mardis E.R."/>
            <person name="Wilson R.K."/>
        </authorList>
    </citation>
    <scope>NUCLEOTIDE SEQUENCE [LARGE SCALE GENOMIC DNA]</scope>
    <source>
        <strain evidence="2 4">DSM 753</strain>
    </source>
</reference>
<evidence type="ECO:0000313" key="3">
    <source>
        <dbReference type="EMBL" id="PEQ25744.1"/>
    </source>
</evidence>
<dbReference type="Proteomes" id="UP000003490">
    <property type="component" value="Unassembled WGS sequence"/>
</dbReference>
<organism evidence="2 4">
    <name type="scientific">[Clostridium] leptum DSM 753</name>
    <dbReference type="NCBI Taxonomy" id="428125"/>
    <lineage>
        <taxon>Bacteria</taxon>
        <taxon>Bacillati</taxon>
        <taxon>Bacillota</taxon>
        <taxon>Clostridia</taxon>
        <taxon>Eubacteriales</taxon>
        <taxon>Oscillospiraceae</taxon>
        <taxon>Oscillospiraceae incertae sedis</taxon>
    </lineage>
</organism>
<comment type="caution">
    <text evidence="2">The sequence shown here is derived from an EMBL/GenBank/DDBJ whole genome shotgun (WGS) entry which is preliminary data.</text>
</comment>
<dbReference type="InterPro" id="IPR038503">
    <property type="entry name" value="SpoIIIAH_sf"/>
</dbReference>
<accession>A7VX45</accession>
<dbReference type="InterPro" id="IPR024232">
    <property type="entry name" value="SpoIIIAH"/>
</dbReference>
<sequence>MAFGKRQLVLAALVVALGAAVYLNWQFSDNRDLLATNTVTSSQKELGEAQYVNNSVSGGDVSSGSDSSDTSSMQDDVSSGVSSSASGYFANARLTREKSRDEAADLIKDILQGVDASDDAKKEALNQAAAIAQNMEQENNVENLIKAKGFADCVAFIQNGECSVVVASEGLLDSEAITIKDIVAGQTGISFDKIKIVEAK</sequence>
<reference evidence="3 5" key="3">
    <citation type="submission" date="2017-07" db="EMBL/GenBank/DDBJ databases">
        <title>Prevalence of linear plasmids in Cutibacterium (Propionibacterium) acnes isolates obtained from prostatic tissue.</title>
        <authorList>
            <person name="Davidsson S."/>
            <person name="Carlsson J."/>
            <person name="Molling P."/>
            <person name="Andren O."/>
            <person name="Andersson S.-O."/>
            <person name="Brzuszkiewicz E."/>
            <person name="Poehlein A."/>
            <person name="Al-Zeer M."/>
            <person name="Brinkmann V."/>
            <person name="Scavenius C."/>
            <person name="Nazipi S."/>
            <person name="Soderquist B."/>
            <person name="Bruggemann H."/>
        </authorList>
    </citation>
    <scope>NUCLEOTIDE SEQUENCE [LARGE SCALE GENOMIC DNA]</scope>
    <source>
        <strain evidence="3 5">DSM 753</strain>
    </source>
</reference>
<dbReference type="EMBL" id="ABCB02000020">
    <property type="protein sequence ID" value="EDO60342.1"/>
    <property type="molecule type" value="Genomic_DNA"/>
</dbReference>
<evidence type="ECO:0000313" key="4">
    <source>
        <dbReference type="Proteomes" id="UP000003490"/>
    </source>
</evidence>
<feature type="region of interest" description="Disordered" evidence="1">
    <location>
        <begin position="52"/>
        <end position="84"/>
    </location>
</feature>
<evidence type="ECO:0000313" key="5">
    <source>
        <dbReference type="Proteomes" id="UP000220611"/>
    </source>
</evidence>
<proteinExistence type="predicted"/>
<dbReference type="HOGENOM" id="CLU_105396_2_1_9"/>